<proteinExistence type="inferred from homology"/>
<keyword evidence="2" id="KW-0408">Iron</keyword>
<dbReference type="Gene3D" id="2.60.120.330">
    <property type="entry name" value="B-lactam Antibiotic, Isopenicillin N Synthase, Chain"/>
    <property type="match status" value="1"/>
</dbReference>
<evidence type="ECO:0000259" key="4">
    <source>
        <dbReference type="PROSITE" id="PS51471"/>
    </source>
</evidence>
<dbReference type="SUPFAM" id="SSF51197">
    <property type="entry name" value="Clavaminate synthase-like"/>
    <property type="match status" value="1"/>
</dbReference>
<evidence type="ECO:0000313" key="6">
    <source>
        <dbReference type="Proteomes" id="UP001600888"/>
    </source>
</evidence>
<dbReference type="InterPro" id="IPR027443">
    <property type="entry name" value="IPNS-like_sf"/>
</dbReference>
<feature type="region of interest" description="Disordered" evidence="3">
    <location>
        <begin position="260"/>
        <end position="308"/>
    </location>
</feature>
<comment type="caution">
    <text evidence="5">The sequence shown here is derived from an EMBL/GenBank/DDBJ whole genome shotgun (WGS) entry which is preliminary data.</text>
</comment>
<evidence type="ECO:0000256" key="2">
    <source>
        <dbReference type="RuleBase" id="RU003682"/>
    </source>
</evidence>
<sequence length="465" mass="50975">MAIQKAPPPSRPEPNGETFQLQLSSGNGPVYRTVLRTPPRDATPAEIPIIDISGIFSASLEDRKAVARQVHAAATNNGFFYIRNHGVPASVTDAAHAACLSFFRQPQGVKDLANAAQSAYFNGYKPPRTQRINPSESVDNRETFSWTYDPRCDPAVPSLDSVPPRVHAFLRIEPDADTSDGGSPGAGADEAEDQLSHLGRFPWSRTTTVPHFAPAVITYWRSCLTLARALVRSFALSLDLEETFFDSKVTHPDAALALNYYPPLPPTPPRSPEHFQAPSPTSSASSPSPSPPPQARPDQQQQEQEQVSIGSHTDFQLFTILCQDAVPGLQVLSREGQWLNAPPVPGTFVVNIADYLQRITNDLYVSTVHRAINNSGTLTAIPQNKQQQQRQGQQHTRERVSMPFFFGFNMDESCAVLDSCVAAAGGVTRYDEVSCYDWVRRRVKAMHDTRGSEEAEEAAVRGGGR</sequence>
<evidence type="ECO:0000256" key="1">
    <source>
        <dbReference type="ARBA" id="ARBA00008056"/>
    </source>
</evidence>
<comment type="similarity">
    <text evidence="1 2">Belongs to the iron/ascorbate-dependent oxidoreductase family.</text>
</comment>
<evidence type="ECO:0000313" key="5">
    <source>
        <dbReference type="EMBL" id="KAL2277501.1"/>
    </source>
</evidence>
<dbReference type="PROSITE" id="PS51471">
    <property type="entry name" value="FE2OG_OXY"/>
    <property type="match status" value="1"/>
</dbReference>
<accession>A0ABR4E4Z3</accession>
<dbReference type="Pfam" id="PF14226">
    <property type="entry name" value="DIOX_N"/>
    <property type="match status" value="1"/>
</dbReference>
<keyword evidence="2" id="KW-0560">Oxidoreductase</keyword>
<dbReference type="EMBL" id="JBAWTH010000099">
    <property type="protein sequence ID" value="KAL2277501.1"/>
    <property type="molecule type" value="Genomic_DNA"/>
</dbReference>
<keyword evidence="6" id="KW-1185">Reference proteome</keyword>
<reference evidence="5 6" key="1">
    <citation type="submission" date="2024-03" db="EMBL/GenBank/DDBJ databases">
        <title>A high-quality draft genome sequence of Diaporthe vaccinii, a causative agent of upright dieback and viscid rot disease in cranberry plants.</title>
        <authorList>
            <person name="Sarrasin M."/>
            <person name="Lang B.F."/>
            <person name="Burger G."/>
        </authorList>
    </citation>
    <scope>NUCLEOTIDE SEQUENCE [LARGE SCALE GENOMIC DNA]</scope>
    <source>
        <strain evidence="5 6">IS7</strain>
    </source>
</reference>
<protein>
    <recommendedName>
        <fullName evidence="4">Fe2OG dioxygenase domain-containing protein</fullName>
    </recommendedName>
</protein>
<keyword evidence="2" id="KW-0479">Metal-binding</keyword>
<dbReference type="InterPro" id="IPR044861">
    <property type="entry name" value="IPNS-like_FE2OG_OXY"/>
</dbReference>
<dbReference type="InterPro" id="IPR026992">
    <property type="entry name" value="DIOX_N"/>
</dbReference>
<feature type="domain" description="Fe2OG dioxygenase" evidence="4">
    <location>
        <begin position="251"/>
        <end position="408"/>
    </location>
</feature>
<dbReference type="InterPro" id="IPR050231">
    <property type="entry name" value="Iron_ascorbate_oxido_reductase"/>
</dbReference>
<dbReference type="Pfam" id="PF03171">
    <property type="entry name" value="2OG-FeII_Oxy"/>
    <property type="match status" value="1"/>
</dbReference>
<name>A0ABR4E4Z3_9PEZI</name>
<evidence type="ECO:0000256" key="3">
    <source>
        <dbReference type="SAM" id="MobiDB-lite"/>
    </source>
</evidence>
<feature type="region of interest" description="Disordered" evidence="3">
    <location>
        <begin position="1"/>
        <end position="25"/>
    </location>
</feature>
<gene>
    <name evidence="5" type="ORF">FJTKL_15418</name>
</gene>
<dbReference type="Proteomes" id="UP001600888">
    <property type="component" value="Unassembled WGS sequence"/>
</dbReference>
<organism evidence="5 6">
    <name type="scientific">Diaporthe vaccinii</name>
    <dbReference type="NCBI Taxonomy" id="105482"/>
    <lineage>
        <taxon>Eukaryota</taxon>
        <taxon>Fungi</taxon>
        <taxon>Dikarya</taxon>
        <taxon>Ascomycota</taxon>
        <taxon>Pezizomycotina</taxon>
        <taxon>Sordariomycetes</taxon>
        <taxon>Sordariomycetidae</taxon>
        <taxon>Diaporthales</taxon>
        <taxon>Diaporthaceae</taxon>
        <taxon>Diaporthe</taxon>
        <taxon>Diaporthe eres species complex</taxon>
    </lineage>
</organism>
<feature type="compositionally biased region" description="Low complexity" evidence="3">
    <location>
        <begin position="276"/>
        <end position="287"/>
    </location>
</feature>
<dbReference type="PANTHER" id="PTHR47990">
    <property type="entry name" value="2-OXOGLUTARATE (2OG) AND FE(II)-DEPENDENT OXYGENASE SUPERFAMILY PROTEIN-RELATED"/>
    <property type="match status" value="1"/>
</dbReference>
<feature type="compositionally biased region" description="Pro residues" evidence="3">
    <location>
        <begin position="1"/>
        <end position="12"/>
    </location>
</feature>
<dbReference type="InterPro" id="IPR005123">
    <property type="entry name" value="Oxoglu/Fe-dep_dioxygenase_dom"/>
</dbReference>
<feature type="compositionally biased region" description="Low complexity" evidence="3">
    <location>
        <begin position="296"/>
        <end position="308"/>
    </location>
</feature>